<feature type="transmembrane region" description="Helical" evidence="6">
    <location>
        <begin position="333"/>
        <end position="352"/>
    </location>
</feature>
<feature type="transmembrane region" description="Helical" evidence="6">
    <location>
        <begin position="475"/>
        <end position="495"/>
    </location>
</feature>
<dbReference type="PROSITE" id="PS50850">
    <property type="entry name" value="MFS"/>
    <property type="match status" value="1"/>
</dbReference>
<feature type="transmembrane region" description="Helical" evidence="6">
    <location>
        <begin position="36"/>
        <end position="59"/>
    </location>
</feature>
<dbReference type="SUPFAM" id="SSF103473">
    <property type="entry name" value="MFS general substrate transporter"/>
    <property type="match status" value="1"/>
</dbReference>
<feature type="transmembrane region" description="Helical" evidence="6">
    <location>
        <begin position="299"/>
        <end position="321"/>
    </location>
</feature>
<dbReference type="InterPro" id="IPR011701">
    <property type="entry name" value="MFS"/>
</dbReference>
<feature type="transmembrane region" description="Helical" evidence="6">
    <location>
        <begin position="207"/>
        <end position="230"/>
    </location>
</feature>
<evidence type="ECO:0000256" key="4">
    <source>
        <dbReference type="ARBA" id="ARBA00022989"/>
    </source>
</evidence>
<feature type="transmembrane region" description="Helical" evidence="6">
    <location>
        <begin position="71"/>
        <end position="92"/>
    </location>
</feature>
<keyword evidence="5 6" id="KW-0472">Membrane</keyword>
<evidence type="ECO:0000256" key="6">
    <source>
        <dbReference type="SAM" id="Phobius"/>
    </source>
</evidence>
<name>A0ABM1MDD7_NICVS</name>
<comment type="subcellular location">
    <subcellularLocation>
        <location evidence="1">Endomembrane system</location>
        <topology evidence="1">Multi-pass membrane protein</topology>
    </subcellularLocation>
</comment>
<dbReference type="Pfam" id="PF07690">
    <property type="entry name" value="MFS_1"/>
    <property type="match status" value="2"/>
</dbReference>
<feature type="transmembrane region" description="Helical" evidence="6">
    <location>
        <begin position="261"/>
        <end position="279"/>
    </location>
</feature>
<feature type="transmembrane region" description="Helical" evidence="6">
    <location>
        <begin position="133"/>
        <end position="153"/>
    </location>
</feature>
<dbReference type="InterPro" id="IPR020846">
    <property type="entry name" value="MFS_dom"/>
</dbReference>
<organism evidence="8 9">
    <name type="scientific">Nicrophorus vespilloides</name>
    <name type="common">Boreal carrion beetle</name>
    <dbReference type="NCBI Taxonomy" id="110193"/>
    <lineage>
        <taxon>Eukaryota</taxon>
        <taxon>Metazoa</taxon>
        <taxon>Ecdysozoa</taxon>
        <taxon>Arthropoda</taxon>
        <taxon>Hexapoda</taxon>
        <taxon>Insecta</taxon>
        <taxon>Pterygota</taxon>
        <taxon>Neoptera</taxon>
        <taxon>Endopterygota</taxon>
        <taxon>Coleoptera</taxon>
        <taxon>Polyphaga</taxon>
        <taxon>Staphyliniformia</taxon>
        <taxon>Silphidae</taxon>
        <taxon>Nicrophorinae</taxon>
        <taxon>Nicrophorus</taxon>
    </lineage>
</organism>
<evidence type="ECO:0000256" key="3">
    <source>
        <dbReference type="ARBA" id="ARBA00022692"/>
    </source>
</evidence>
<gene>
    <name evidence="9" type="primary">LOC108559751</name>
</gene>
<feature type="transmembrane region" description="Helical" evidence="6">
    <location>
        <begin position="412"/>
        <end position="434"/>
    </location>
</feature>
<sequence length="531" mass="59016">MDYIKKKLNSREASKNPFKDNLESDEEYKERWFSIYVIYFTTFLMSLGFSIVVTGVWPYLDKLDPTAGKPFMGYVVGANPFGQMLFSPLLGWWSNKLGSIRMPLLVTLAVFAIASSVYSSLELFTSYRKYWMLGARFLVGVSSGNVAACSSYVSAATRVSERRKAVSMVSLAQVLGFVVGPAVQAAVVPFGDEGFWLIQDRLRLNMYTVAGWFNVFLSVINFCLFLPMVFNEHKIAAKEAMMLQGVKTEKETWKSVKVDKAATLTLILLNFVLIFNFMIMETLGTSVAMDQFAWTKGQAISFMGVLLSVGALLTCACFVMINPLCKRFSEAQVMIWGGFLLMAIGRICYLPWGSAPPTTITDMEKLDILKELQMCKLGTNTTNCDLIGEPVGCPVQSQPWCADENKIVVAQFVIGSLIGTLGFPVGLTLLQTIFSKLLGSRPQGTWMGIMTGSGSLSRILGPVLMMQIYTSYGPSWTFGVTSCMLILSVVWLYYISDSLVVEPKETKDVEMEALNEEKSEKIDEKLDNSIK</sequence>
<keyword evidence="2" id="KW-0813">Transport</keyword>
<evidence type="ECO:0000313" key="9">
    <source>
        <dbReference type="RefSeq" id="XP_017772587.1"/>
    </source>
</evidence>
<dbReference type="RefSeq" id="XP_017772587.1">
    <property type="nucleotide sequence ID" value="XM_017917098.1"/>
</dbReference>
<reference evidence="9" key="1">
    <citation type="submission" date="2025-08" db="UniProtKB">
        <authorList>
            <consortium name="RefSeq"/>
        </authorList>
    </citation>
    <scope>IDENTIFICATION</scope>
    <source>
        <tissue evidence="9">Whole Larva</tissue>
    </source>
</reference>
<accession>A0ABM1MDD7</accession>
<dbReference type="Proteomes" id="UP000695000">
    <property type="component" value="Unplaced"/>
</dbReference>
<feature type="domain" description="Major facilitator superfamily (MFS) profile" evidence="7">
    <location>
        <begin position="34"/>
        <end position="500"/>
    </location>
</feature>
<dbReference type="Gene3D" id="1.20.1250.20">
    <property type="entry name" value="MFS general substrate transporter like domains"/>
    <property type="match status" value="1"/>
</dbReference>
<feature type="transmembrane region" description="Helical" evidence="6">
    <location>
        <begin position="165"/>
        <end position="187"/>
    </location>
</feature>
<dbReference type="PANTHER" id="PTHR23510">
    <property type="entry name" value="INNER MEMBRANE TRANSPORT PROTEIN YAJR"/>
    <property type="match status" value="1"/>
</dbReference>
<dbReference type="GeneID" id="108559751"/>
<feature type="transmembrane region" description="Helical" evidence="6">
    <location>
        <begin position="104"/>
        <end position="121"/>
    </location>
</feature>
<keyword evidence="3 6" id="KW-0812">Transmembrane</keyword>
<evidence type="ECO:0000256" key="5">
    <source>
        <dbReference type="ARBA" id="ARBA00023136"/>
    </source>
</evidence>
<evidence type="ECO:0000313" key="8">
    <source>
        <dbReference type="Proteomes" id="UP000695000"/>
    </source>
</evidence>
<dbReference type="InterPro" id="IPR051068">
    <property type="entry name" value="MFS_Domain-Containing_Protein"/>
</dbReference>
<evidence type="ECO:0000259" key="7">
    <source>
        <dbReference type="PROSITE" id="PS50850"/>
    </source>
</evidence>
<keyword evidence="4 6" id="KW-1133">Transmembrane helix</keyword>
<dbReference type="PANTHER" id="PTHR23510:SF3">
    <property type="entry name" value="MAJOR FACILITATOR SUPERFAMILY DOMAIN-CONTAINING PROTEIN 8"/>
    <property type="match status" value="1"/>
</dbReference>
<protein>
    <submittedName>
        <fullName evidence="9">Major facilitator superfamily domain-containing protein 8-like</fullName>
    </submittedName>
</protein>
<dbReference type="InterPro" id="IPR036259">
    <property type="entry name" value="MFS_trans_sf"/>
</dbReference>
<evidence type="ECO:0000256" key="2">
    <source>
        <dbReference type="ARBA" id="ARBA00022448"/>
    </source>
</evidence>
<keyword evidence="8" id="KW-1185">Reference proteome</keyword>
<dbReference type="CDD" id="cd17326">
    <property type="entry name" value="MFS_MFSD8"/>
    <property type="match status" value="1"/>
</dbReference>
<proteinExistence type="predicted"/>
<evidence type="ECO:0000256" key="1">
    <source>
        <dbReference type="ARBA" id="ARBA00004127"/>
    </source>
</evidence>